<comment type="similarity">
    <text evidence="3">Belongs to the SDO1/SBDS family.</text>
</comment>
<sequence>MSRVFQPVGQKRLTNIAVVRLKKNGERFEIACYKNKVADWRNGIEKDLDEVLQTTTIFHNVGKGVVAKDKELQAAFGTSDQKAICLEVLAKGELQVSDKERKLEYEHLFKDVAGVLMEKCINPTTNRPYTLSMLERALRDIHFNLDPKKSAKQQALEALPLLQNEFPIERARMRLKLSVPVEVQQELEQLLQTEAADVQSLDVGAGGLCTVVAQVEPGAFRNLHNFMQTSTRGTGRLEVLSLAVMAEGASADEFANWGAPATGMGTGRHQALPPPGAEAAVERSTEGSTSGPYAAVEDRQAAGAAVSTNGRSAPPAIAAAASGRRGGSNVRDAGGPGAEQSQQVVYPRGPVSGIPEEHASRRERFAELDTLQAGWTVELRTKGDTVEAVFFHPSGERVGAFASARRLALQASKTAAA</sequence>
<dbReference type="InterPro" id="IPR019783">
    <property type="entry name" value="SDO1/SBDS_N"/>
</dbReference>
<feature type="domain" description="Ribosome maturation protein SDO1/SBDS central" evidence="10">
    <location>
        <begin position="110"/>
        <end position="171"/>
    </location>
</feature>
<gene>
    <name evidence="12" type="ORF">VaNZ11_003831</name>
</gene>
<evidence type="ECO:0000256" key="2">
    <source>
        <dbReference type="ARBA" id="ARBA00004496"/>
    </source>
</evidence>
<evidence type="ECO:0000259" key="10">
    <source>
        <dbReference type="Pfam" id="PF09377"/>
    </source>
</evidence>
<dbReference type="InterPro" id="IPR018978">
    <property type="entry name" value="SDO1/SBDS_central"/>
</dbReference>
<protein>
    <submittedName>
        <fullName evidence="12">Uncharacterized protein</fullName>
    </submittedName>
</protein>
<dbReference type="Gene3D" id="3.30.1250.10">
    <property type="entry name" value="Ribosome maturation protein SBDS, N-terminal domain"/>
    <property type="match status" value="1"/>
</dbReference>
<dbReference type="InterPro" id="IPR037188">
    <property type="entry name" value="Sdo1/SBDS_central_sf"/>
</dbReference>
<keyword evidence="4" id="KW-0963">Cytoplasm</keyword>
<dbReference type="InterPro" id="IPR039100">
    <property type="entry name" value="Sdo1/SBDS-like"/>
</dbReference>
<evidence type="ECO:0000256" key="7">
    <source>
        <dbReference type="ARBA" id="ARBA00049708"/>
    </source>
</evidence>
<dbReference type="PANTHER" id="PTHR10927">
    <property type="entry name" value="RIBOSOME MATURATION PROTEIN SBDS"/>
    <property type="match status" value="1"/>
</dbReference>
<feature type="domain" description="Ribosome maturation protein SDO1/SBDS C-terminal" evidence="11">
    <location>
        <begin position="173"/>
        <end position="242"/>
    </location>
</feature>
<comment type="subunit">
    <text evidence="7">Associates with the 60S ribosomal subunit.</text>
</comment>
<feature type="region of interest" description="Disordered" evidence="8">
    <location>
        <begin position="320"/>
        <end position="341"/>
    </location>
</feature>
<dbReference type="EMBL" id="BSDZ01000010">
    <property type="protein sequence ID" value="GLI61502.1"/>
    <property type="molecule type" value="Genomic_DNA"/>
</dbReference>
<evidence type="ECO:0000256" key="1">
    <source>
        <dbReference type="ARBA" id="ARBA00004123"/>
    </source>
</evidence>
<organism evidence="12 13">
    <name type="scientific">Volvox africanus</name>
    <dbReference type="NCBI Taxonomy" id="51714"/>
    <lineage>
        <taxon>Eukaryota</taxon>
        <taxon>Viridiplantae</taxon>
        <taxon>Chlorophyta</taxon>
        <taxon>core chlorophytes</taxon>
        <taxon>Chlorophyceae</taxon>
        <taxon>CS clade</taxon>
        <taxon>Chlamydomonadales</taxon>
        <taxon>Volvocaceae</taxon>
        <taxon>Volvox</taxon>
    </lineage>
</organism>
<keyword evidence="13" id="KW-1185">Reference proteome</keyword>
<dbReference type="SUPFAM" id="SSF109728">
    <property type="entry name" value="Hypothetical protein AF0491, middle domain"/>
    <property type="match status" value="1"/>
</dbReference>
<evidence type="ECO:0000256" key="8">
    <source>
        <dbReference type="SAM" id="MobiDB-lite"/>
    </source>
</evidence>
<dbReference type="Gene3D" id="3.30.70.240">
    <property type="match status" value="1"/>
</dbReference>
<feature type="region of interest" description="Disordered" evidence="8">
    <location>
        <begin position="260"/>
        <end position="292"/>
    </location>
</feature>
<reference evidence="12 13" key="1">
    <citation type="journal article" date="2023" name="IScience">
        <title>Expanded male sex-determining region conserved during the evolution of homothallism in the green alga Volvox.</title>
        <authorList>
            <person name="Yamamoto K."/>
            <person name="Matsuzaki R."/>
            <person name="Mahakham W."/>
            <person name="Heman W."/>
            <person name="Sekimoto H."/>
            <person name="Kawachi M."/>
            <person name="Minakuchi Y."/>
            <person name="Toyoda A."/>
            <person name="Nozaki H."/>
        </authorList>
    </citation>
    <scope>NUCLEOTIDE SEQUENCE [LARGE SCALE GENOMIC DNA]</scope>
    <source>
        <strain evidence="12 13">NIES-4468</strain>
    </source>
</reference>
<comment type="caution">
    <text evidence="12">The sequence shown here is derived from an EMBL/GenBank/DDBJ whole genome shotgun (WGS) entry which is preliminary data.</text>
</comment>
<dbReference type="InterPro" id="IPR036786">
    <property type="entry name" value="Ribosome_mat_SBDS_N_sf"/>
</dbReference>
<evidence type="ECO:0000256" key="6">
    <source>
        <dbReference type="ARBA" id="ARBA00023242"/>
    </source>
</evidence>
<evidence type="ECO:0000259" key="9">
    <source>
        <dbReference type="Pfam" id="PF01172"/>
    </source>
</evidence>
<evidence type="ECO:0000259" key="11">
    <source>
        <dbReference type="Pfam" id="PF20268"/>
    </source>
</evidence>
<accession>A0ABQ5RV49</accession>
<comment type="subcellular location">
    <subcellularLocation>
        <location evidence="2">Cytoplasm</location>
    </subcellularLocation>
    <subcellularLocation>
        <location evidence="1">Nucleus</location>
    </subcellularLocation>
</comment>
<dbReference type="PANTHER" id="PTHR10927:SF1">
    <property type="entry name" value="RIBOSOME MATURATION PROTEIN SBDS"/>
    <property type="match status" value="1"/>
</dbReference>
<evidence type="ECO:0000313" key="13">
    <source>
        <dbReference type="Proteomes" id="UP001165090"/>
    </source>
</evidence>
<dbReference type="InterPro" id="IPR018023">
    <property type="entry name" value="Ribosome_mat_SBDS_CS"/>
</dbReference>
<feature type="domain" description="Ribosome maturation protein SDO1/SBDS N-terminal" evidence="9">
    <location>
        <begin position="15"/>
        <end position="102"/>
    </location>
</feature>
<dbReference type="Gene3D" id="1.10.10.900">
    <property type="entry name" value="SBDS protein C-terminal domain, subdomain 1"/>
    <property type="match status" value="1"/>
</dbReference>
<keyword evidence="6" id="KW-0539">Nucleus</keyword>
<proteinExistence type="inferred from homology"/>
<dbReference type="NCBIfam" id="TIGR00291">
    <property type="entry name" value="RNA_SBDS"/>
    <property type="match status" value="1"/>
</dbReference>
<dbReference type="InterPro" id="IPR002140">
    <property type="entry name" value="Sdo1/SBDS"/>
</dbReference>
<dbReference type="Pfam" id="PF01172">
    <property type="entry name" value="SBDS_N"/>
    <property type="match status" value="1"/>
</dbReference>
<evidence type="ECO:0000256" key="3">
    <source>
        <dbReference type="ARBA" id="ARBA00007433"/>
    </source>
</evidence>
<evidence type="ECO:0000313" key="12">
    <source>
        <dbReference type="EMBL" id="GLI61502.1"/>
    </source>
</evidence>
<dbReference type="SUPFAM" id="SSF89895">
    <property type="entry name" value="FYSH domain"/>
    <property type="match status" value="1"/>
</dbReference>
<name>A0ABQ5RV49_9CHLO</name>
<dbReference type="InterPro" id="IPR046928">
    <property type="entry name" value="SDO1/SBDS_C"/>
</dbReference>
<dbReference type="PROSITE" id="PS01267">
    <property type="entry name" value="UPF0023"/>
    <property type="match status" value="1"/>
</dbReference>
<dbReference type="Pfam" id="PF20268">
    <property type="entry name" value="SBDS_C"/>
    <property type="match status" value="1"/>
</dbReference>
<evidence type="ECO:0000256" key="5">
    <source>
        <dbReference type="ARBA" id="ARBA00022517"/>
    </source>
</evidence>
<dbReference type="Proteomes" id="UP001165090">
    <property type="component" value="Unassembled WGS sequence"/>
</dbReference>
<dbReference type="Pfam" id="PF09377">
    <property type="entry name" value="SBDS_domain_II"/>
    <property type="match status" value="1"/>
</dbReference>
<keyword evidence="5" id="KW-0690">Ribosome biogenesis</keyword>
<evidence type="ECO:0000256" key="4">
    <source>
        <dbReference type="ARBA" id="ARBA00022490"/>
    </source>
</evidence>